<name>A0A7W9M0H7_9PSEU</name>
<comment type="cofactor">
    <cofactor evidence="1">
        <name>Fe(2+)</name>
        <dbReference type="ChEBI" id="CHEBI:29033"/>
    </cofactor>
</comment>
<keyword evidence="3" id="KW-0408">Iron</keyword>
<keyword evidence="4" id="KW-0045">Antibiotic biosynthesis</keyword>
<gene>
    <name evidence="6" type="ORF">F4560_002728</name>
</gene>
<dbReference type="GO" id="GO:0051213">
    <property type="term" value="F:dioxygenase activity"/>
    <property type="evidence" value="ECO:0007669"/>
    <property type="project" value="UniProtKB-KW"/>
</dbReference>
<comment type="caution">
    <text evidence="6">The sequence shown here is derived from an EMBL/GenBank/DDBJ whole genome shotgun (WGS) entry which is preliminary data.</text>
</comment>
<evidence type="ECO:0000259" key="5">
    <source>
        <dbReference type="Pfam" id="PF02668"/>
    </source>
</evidence>
<dbReference type="RefSeq" id="WP_184920003.1">
    <property type="nucleotide sequence ID" value="NZ_JACHMO010000001.1"/>
</dbReference>
<dbReference type="EMBL" id="JACHMO010000001">
    <property type="protein sequence ID" value="MBB5802960.1"/>
    <property type="molecule type" value="Genomic_DNA"/>
</dbReference>
<protein>
    <submittedName>
        <fullName evidence="6">Alpha-ketoglutarate-dependent taurine dioxygenase</fullName>
    </submittedName>
</protein>
<evidence type="ECO:0000256" key="4">
    <source>
        <dbReference type="ARBA" id="ARBA00023194"/>
    </source>
</evidence>
<keyword evidence="7" id="KW-1185">Reference proteome</keyword>
<dbReference type="Pfam" id="PF02668">
    <property type="entry name" value="TauD"/>
    <property type="match status" value="1"/>
</dbReference>
<dbReference type="AlphaFoldDB" id="A0A7W9M0H7"/>
<evidence type="ECO:0000313" key="6">
    <source>
        <dbReference type="EMBL" id="MBB5802960.1"/>
    </source>
</evidence>
<dbReference type="SUPFAM" id="SSF51197">
    <property type="entry name" value="Clavaminate synthase-like"/>
    <property type="match status" value="1"/>
</dbReference>
<dbReference type="InterPro" id="IPR050411">
    <property type="entry name" value="AlphaKG_dependent_hydroxylases"/>
</dbReference>
<dbReference type="PANTHER" id="PTHR10696:SF56">
    <property type="entry name" value="TAUD_TFDA-LIKE DOMAIN-CONTAINING PROTEIN"/>
    <property type="match status" value="1"/>
</dbReference>
<dbReference type="Proteomes" id="UP000552097">
    <property type="component" value="Unassembled WGS sequence"/>
</dbReference>
<sequence length="349" mass="38735">MGDTTAAQGRSVRSVRRRSVEPGIDGLVHIARADRPGAPVVVEARAAGLDLAAWLRESQETVDRHLYDAGAVIFRKFQVVTAADLADVAGDGGDVPLLDYLYGSTPRTKESKGVYTSSEYPPEATIPQHNEMAYARNWPLRLWFFCQLNAVSGGETPLADSRRVLERIPSSVRARFERDGIMYVRNYGGGVDLPWQQVFETDDRETVERFCAANGIDLEWLPDGGLRTRQICQVVAEHPRTHEVAWFNQAHLFHTSSLPAAVREELLASFGPEQLPRNALYGDGSVIEDEAFTEIRAAFEAETVATPWQTGDVMLVDNILMSHGRNPYQGPRKVLVAMSGAWSDLERAR</sequence>
<keyword evidence="2" id="KW-0560">Oxidoreductase</keyword>
<proteinExistence type="predicted"/>
<evidence type="ECO:0000313" key="7">
    <source>
        <dbReference type="Proteomes" id="UP000552097"/>
    </source>
</evidence>
<reference evidence="6 7" key="1">
    <citation type="submission" date="2020-08" db="EMBL/GenBank/DDBJ databases">
        <title>Sequencing the genomes of 1000 actinobacteria strains.</title>
        <authorList>
            <person name="Klenk H.-P."/>
        </authorList>
    </citation>
    <scope>NUCLEOTIDE SEQUENCE [LARGE SCALE GENOMIC DNA]</scope>
    <source>
        <strain evidence="6 7">DSM 45486</strain>
    </source>
</reference>
<accession>A0A7W9M0H7</accession>
<evidence type="ECO:0000256" key="1">
    <source>
        <dbReference type="ARBA" id="ARBA00001954"/>
    </source>
</evidence>
<organism evidence="6 7">
    <name type="scientific">Saccharothrix ecbatanensis</name>
    <dbReference type="NCBI Taxonomy" id="1105145"/>
    <lineage>
        <taxon>Bacteria</taxon>
        <taxon>Bacillati</taxon>
        <taxon>Actinomycetota</taxon>
        <taxon>Actinomycetes</taxon>
        <taxon>Pseudonocardiales</taxon>
        <taxon>Pseudonocardiaceae</taxon>
        <taxon>Saccharothrix</taxon>
    </lineage>
</organism>
<evidence type="ECO:0000256" key="3">
    <source>
        <dbReference type="ARBA" id="ARBA00023004"/>
    </source>
</evidence>
<dbReference type="InterPro" id="IPR042098">
    <property type="entry name" value="TauD-like_sf"/>
</dbReference>
<dbReference type="GO" id="GO:0017000">
    <property type="term" value="P:antibiotic biosynthetic process"/>
    <property type="evidence" value="ECO:0007669"/>
    <property type="project" value="UniProtKB-KW"/>
</dbReference>
<evidence type="ECO:0000256" key="2">
    <source>
        <dbReference type="ARBA" id="ARBA00023002"/>
    </source>
</evidence>
<dbReference type="Gene3D" id="3.60.130.10">
    <property type="entry name" value="Clavaminate synthase-like"/>
    <property type="match status" value="1"/>
</dbReference>
<dbReference type="PANTHER" id="PTHR10696">
    <property type="entry name" value="GAMMA-BUTYROBETAINE HYDROXYLASE-RELATED"/>
    <property type="match status" value="1"/>
</dbReference>
<dbReference type="InterPro" id="IPR003819">
    <property type="entry name" value="TauD/TfdA-like"/>
</dbReference>
<feature type="domain" description="TauD/TfdA-like" evidence="5">
    <location>
        <begin position="36"/>
        <end position="337"/>
    </location>
</feature>
<keyword evidence="6" id="KW-0223">Dioxygenase</keyword>